<accession>L1L1G2</accession>
<sequence>MDDIGAPERDRARTSTRPSGPLRPHSPPREGAYVRRRRREAIPVSAATTRSRTPDRLCAEAVDLARSAA</sequence>
<dbReference type="Proteomes" id="UP000010411">
    <property type="component" value="Unassembled WGS sequence"/>
</dbReference>
<evidence type="ECO:0000313" key="3">
    <source>
        <dbReference type="Proteomes" id="UP000010411"/>
    </source>
</evidence>
<protein>
    <submittedName>
        <fullName evidence="2">Uncharacterized protein</fullName>
    </submittedName>
</protein>
<feature type="region of interest" description="Disordered" evidence="1">
    <location>
        <begin position="1"/>
        <end position="54"/>
    </location>
</feature>
<gene>
    <name evidence="2" type="ORF">STRIP9103_04226</name>
</gene>
<feature type="compositionally biased region" description="Basic and acidic residues" evidence="1">
    <location>
        <begin position="1"/>
        <end position="13"/>
    </location>
</feature>
<proteinExistence type="predicted"/>
<reference evidence="2 3" key="1">
    <citation type="submission" date="2012-11" db="EMBL/GenBank/DDBJ databases">
        <authorList>
            <person name="Huguet-Tapia J.C."/>
            <person name="Durkin A.S."/>
            <person name="Pettis G.S."/>
            <person name="Badger J.H."/>
        </authorList>
    </citation>
    <scope>NUCLEOTIDE SEQUENCE [LARGE SCALE GENOMIC DNA]</scope>
    <source>
        <strain evidence="2 3">91-03</strain>
    </source>
</reference>
<comment type="caution">
    <text evidence="2">The sequence shown here is derived from an EMBL/GenBank/DDBJ whole genome shotgun (WGS) entry which is preliminary data.</text>
</comment>
<organism evidence="2 3">
    <name type="scientific">Streptomyces ipomoeae 91-03</name>
    <dbReference type="NCBI Taxonomy" id="698759"/>
    <lineage>
        <taxon>Bacteria</taxon>
        <taxon>Bacillati</taxon>
        <taxon>Actinomycetota</taxon>
        <taxon>Actinomycetes</taxon>
        <taxon>Kitasatosporales</taxon>
        <taxon>Streptomycetaceae</taxon>
        <taxon>Streptomyces</taxon>
    </lineage>
</organism>
<evidence type="ECO:0000256" key="1">
    <source>
        <dbReference type="SAM" id="MobiDB-lite"/>
    </source>
</evidence>
<name>L1L1G2_9ACTN</name>
<dbReference type="EMBL" id="AEJC01000217">
    <property type="protein sequence ID" value="EKX66453.1"/>
    <property type="molecule type" value="Genomic_DNA"/>
</dbReference>
<keyword evidence="3" id="KW-1185">Reference proteome</keyword>
<evidence type="ECO:0000313" key="2">
    <source>
        <dbReference type="EMBL" id="EKX66453.1"/>
    </source>
</evidence>
<dbReference type="AlphaFoldDB" id="L1L1G2"/>
<feature type="non-terminal residue" evidence="2">
    <location>
        <position position="69"/>
    </location>
</feature>